<evidence type="ECO:0000256" key="13">
    <source>
        <dbReference type="SAM" id="Phobius"/>
    </source>
</evidence>
<evidence type="ECO:0000256" key="2">
    <source>
        <dbReference type="ARBA" id="ARBA00022475"/>
    </source>
</evidence>
<keyword evidence="7 13" id="KW-1133">Transmembrane helix</keyword>
<dbReference type="GO" id="GO:0005886">
    <property type="term" value="C:plasma membrane"/>
    <property type="evidence" value="ECO:0007669"/>
    <property type="project" value="UniProtKB-SubCell"/>
</dbReference>
<organism evidence="15 16">
    <name type="scientific">Petromyzon marinus</name>
    <name type="common">Sea lamprey</name>
    <dbReference type="NCBI Taxonomy" id="7757"/>
    <lineage>
        <taxon>Eukaryota</taxon>
        <taxon>Metazoa</taxon>
        <taxon>Chordata</taxon>
        <taxon>Craniata</taxon>
        <taxon>Vertebrata</taxon>
        <taxon>Cyclostomata</taxon>
        <taxon>Hyperoartia</taxon>
        <taxon>Petromyzontiformes</taxon>
        <taxon>Petromyzontidae</taxon>
        <taxon>Petromyzon</taxon>
    </lineage>
</organism>
<keyword evidence="5" id="KW-0165">Cleavage on pair of basic residues</keyword>
<reference evidence="16" key="1">
    <citation type="submission" date="2025-08" db="UniProtKB">
        <authorList>
            <consortium name="RefSeq"/>
        </authorList>
    </citation>
    <scope>IDENTIFICATION</scope>
    <source>
        <tissue evidence="16">Sperm</tissue>
    </source>
</reference>
<dbReference type="PROSITE" id="PS00682">
    <property type="entry name" value="ZP_1"/>
    <property type="match status" value="1"/>
</dbReference>
<evidence type="ECO:0000256" key="5">
    <source>
        <dbReference type="ARBA" id="ARBA00022685"/>
    </source>
</evidence>
<keyword evidence="8 13" id="KW-0472">Membrane</keyword>
<evidence type="ECO:0000256" key="9">
    <source>
        <dbReference type="ARBA" id="ARBA00023157"/>
    </source>
</evidence>
<dbReference type="InterPro" id="IPR042235">
    <property type="entry name" value="ZP-C_dom"/>
</dbReference>
<evidence type="ECO:0000256" key="4">
    <source>
        <dbReference type="ARBA" id="ARBA00022530"/>
    </source>
</evidence>
<dbReference type="PANTHER" id="PTHR23343:SF4">
    <property type="entry name" value="ZONA PELLUCIDA SPERM-BINDING PROTEIN 2"/>
    <property type="match status" value="1"/>
</dbReference>
<dbReference type="RefSeq" id="XP_032818054.1">
    <property type="nucleotide sequence ID" value="XM_032962163.1"/>
</dbReference>
<dbReference type="PANTHER" id="PTHR23343">
    <property type="entry name" value="ZONA PELLUCIDA SPERM-BINDING PROTEIN"/>
    <property type="match status" value="1"/>
</dbReference>
<evidence type="ECO:0000256" key="12">
    <source>
        <dbReference type="ARBA" id="ARBA00024183"/>
    </source>
</evidence>
<keyword evidence="3" id="KW-0964">Secreted</keyword>
<keyword evidence="10" id="KW-0325">Glycoprotein</keyword>
<dbReference type="PRINTS" id="PR00023">
    <property type="entry name" value="ZPELLUCIDA"/>
</dbReference>
<keyword evidence="6 13" id="KW-0812">Transmembrane</keyword>
<evidence type="ECO:0000256" key="1">
    <source>
        <dbReference type="ARBA" id="ARBA00004251"/>
    </source>
</evidence>
<dbReference type="SMART" id="SM00241">
    <property type="entry name" value="ZP"/>
    <property type="match status" value="1"/>
</dbReference>
<evidence type="ECO:0000256" key="8">
    <source>
        <dbReference type="ARBA" id="ARBA00023136"/>
    </source>
</evidence>
<dbReference type="Pfam" id="PF00100">
    <property type="entry name" value="Zona_pellucida"/>
    <property type="match status" value="1"/>
</dbReference>
<sequence>MFLCKSNWSRAGRRICFWNSRSMARTVIHAAALALCSLVLWTCDVSAAEGVGRRRYELFKRSPPRWDRSGAFDSGALYPDSLLYSYGVGLTTVDCGNASMTVTVSRILPPFSASTLHDKRPMSWYLDIDNGTAQWSVPVAYASQAGYVFDSQELTLTVTALYNASGVFYSQLDDTSLYFLDLQLRYGPSNTVVSLLTPMLCLVPSYLQCNDTSLVVTVPPLPGPLDAVKVGTTPVYPGPSSVPGVEVRLENSGGLWGFVLSLRRTSPLVGVELCPMGQWSGVRHFANMSLTFTHSSRSLAFPLRLPCPCVALQDDVGAVCNGSVLLAIFGPLYGPPPTIAVLTVGTVSLLAGTTLDPALYGYSVTQMSNGSSYLTITADRTAPGVLVQSQEPGRRLYSALFHAVVIDGLGIRHDYTVETSCHMPYTPSGVVSCGPSWFAVTLQLAEVRDFTLFVSEVRVSDLLDQGYSLTNSTSELRLQVDFTALYVVVKTLPDGSTERSLLLTLSNSLGAVEEYTLVCTTNTAECSTDGQMTFEVYASSTRPPLELATVHVRDPSCLPVVVTAEKAVFVVPLDACGTTQQMVDGKLVYENEAVSLMRDSIHVIISRSSEYRMKITCEFSGDDLLMLGVTVPTLSPPSPANGTGPLVIELTMFPDVDYVAPYVAADYPLVRFLREPLFVQVQLLAHPDPVLELRLADCWATSQPDPNSLPQWDLLVSGCPFSGDNYLSTIHTVSPASVPLHLRFKRFEVKTFVFADPAPLGALRDTLYFHCSATVCDSNSADLPQCGPSSCSPSTRRARRDIDQAVENGMTHVVSLAGPIVFTTDASKSRPSVSAGGVWVPGLLAAACSVLAVSIAVALVAKLLCRGHQGTWREAMCG</sequence>
<evidence type="ECO:0000256" key="10">
    <source>
        <dbReference type="ARBA" id="ARBA00023180"/>
    </source>
</evidence>
<dbReference type="GO" id="GO:0007339">
    <property type="term" value="P:binding of sperm to zona pellucida"/>
    <property type="evidence" value="ECO:0007669"/>
    <property type="project" value="TreeGrafter"/>
</dbReference>
<dbReference type="InterPro" id="IPR001507">
    <property type="entry name" value="ZP_dom"/>
</dbReference>
<evidence type="ECO:0000313" key="16">
    <source>
        <dbReference type="RefSeq" id="XP_032818054.1"/>
    </source>
</evidence>
<dbReference type="InterPro" id="IPR055356">
    <property type="entry name" value="ZP-N"/>
</dbReference>
<comment type="subcellular location">
    <subcellularLocation>
        <location evidence="1">Cell membrane</location>
        <topology evidence="1">Single-pass type I membrane protein</topology>
    </subcellularLocation>
    <subcellularLocation>
        <location evidence="12">Zona pellucida</location>
    </subcellularLocation>
</comment>
<evidence type="ECO:0000256" key="11">
    <source>
        <dbReference type="ARBA" id="ARBA00023279"/>
    </source>
</evidence>
<keyword evidence="4" id="KW-0272">Extracellular matrix</keyword>
<dbReference type="AlphaFoldDB" id="A0AAJ7TIK2"/>
<feature type="domain" description="ZP" evidence="14">
    <location>
        <begin position="525"/>
        <end position="798"/>
    </location>
</feature>
<dbReference type="InterPro" id="IPR051148">
    <property type="entry name" value="Zona_Pellucida_Domain_gp"/>
</dbReference>
<keyword evidence="15" id="KW-1185">Reference proteome</keyword>
<protein>
    <submittedName>
        <fullName evidence="16">Uncharacterized protein LOC116946905</fullName>
    </submittedName>
</protein>
<dbReference type="Proteomes" id="UP001318040">
    <property type="component" value="Chromosome 28"/>
</dbReference>
<evidence type="ECO:0000256" key="6">
    <source>
        <dbReference type="ARBA" id="ARBA00022692"/>
    </source>
</evidence>
<dbReference type="GO" id="GO:0032190">
    <property type="term" value="F:acrosin binding"/>
    <property type="evidence" value="ECO:0007669"/>
    <property type="project" value="TreeGrafter"/>
</dbReference>
<evidence type="ECO:0000256" key="3">
    <source>
        <dbReference type="ARBA" id="ARBA00022525"/>
    </source>
</evidence>
<dbReference type="GO" id="GO:0035805">
    <property type="term" value="C:egg coat"/>
    <property type="evidence" value="ECO:0007669"/>
    <property type="project" value="UniProtKB-SubCell"/>
</dbReference>
<evidence type="ECO:0000256" key="7">
    <source>
        <dbReference type="ARBA" id="ARBA00022989"/>
    </source>
</evidence>
<dbReference type="InterPro" id="IPR017977">
    <property type="entry name" value="ZP_dom_CS"/>
</dbReference>
<keyword evidence="2" id="KW-1003">Cell membrane</keyword>
<dbReference type="KEGG" id="pmrn:116946905"/>
<dbReference type="Gene3D" id="2.60.40.4100">
    <property type="entry name" value="Zona pellucida, ZP-C domain"/>
    <property type="match status" value="1"/>
</dbReference>
<name>A0AAJ7TIK2_PETMA</name>
<dbReference type="InterPro" id="IPR055355">
    <property type="entry name" value="ZP-C"/>
</dbReference>
<gene>
    <name evidence="16" type="primary">LOC116946905</name>
</gene>
<dbReference type="InterPro" id="IPR048290">
    <property type="entry name" value="ZP_chr"/>
</dbReference>
<dbReference type="GO" id="GO:0060468">
    <property type="term" value="P:prevention of polyspermy"/>
    <property type="evidence" value="ECO:0007669"/>
    <property type="project" value="TreeGrafter"/>
</dbReference>
<dbReference type="Gene3D" id="2.60.40.3210">
    <property type="entry name" value="Zona pellucida, ZP-N domain"/>
    <property type="match status" value="1"/>
</dbReference>
<accession>A0AAJ7TIK2</accession>
<evidence type="ECO:0000259" key="14">
    <source>
        <dbReference type="PROSITE" id="PS51034"/>
    </source>
</evidence>
<dbReference type="InterPro" id="IPR057638">
    <property type="entry name" value="Ig_ZP2_2nd"/>
</dbReference>
<dbReference type="Pfam" id="PF23736">
    <property type="entry name" value="Ig_ZP2"/>
    <property type="match status" value="1"/>
</dbReference>
<keyword evidence="9" id="KW-1015">Disulfide bond</keyword>
<dbReference type="Pfam" id="PF23344">
    <property type="entry name" value="ZP-N"/>
    <property type="match status" value="1"/>
</dbReference>
<evidence type="ECO:0000313" key="15">
    <source>
        <dbReference type="Proteomes" id="UP001318040"/>
    </source>
</evidence>
<proteinExistence type="predicted"/>
<dbReference type="PROSITE" id="PS51034">
    <property type="entry name" value="ZP_2"/>
    <property type="match status" value="1"/>
</dbReference>
<dbReference type="GO" id="GO:0035804">
    <property type="term" value="F:structural constituent of egg coat"/>
    <property type="evidence" value="ECO:0007669"/>
    <property type="project" value="TreeGrafter"/>
</dbReference>
<feature type="transmembrane region" description="Helical" evidence="13">
    <location>
        <begin position="838"/>
        <end position="864"/>
    </location>
</feature>
<keyword evidence="11" id="KW-0278">Fertilization</keyword>